<gene>
    <name evidence="3" type="ORF">IV66_GL002020</name>
</gene>
<dbReference type="InterPro" id="IPR029033">
    <property type="entry name" value="His_PPase_superfam"/>
</dbReference>
<feature type="active site" description="Proton donor/acceptor" evidence="1">
    <location>
        <position position="94"/>
    </location>
</feature>
<dbReference type="GO" id="GO:0016791">
    <property type="term" value="F:phosphatase activity"/>
    <property type="evidence" value="ECO:0007669"/>
    <property type="project" value="TreeGrafter"/>
</dbReference>
<dbReference type="Gene3D" id="3.40.50.1240">
    <property type="entry name" value="Phosphoglycerate mutase-like"/>
    <property type="match status" value="1"/>
</dbReference>
<dbReference type="SUPFAM" id="SSF53254">
    <property type="entry name" value="Phosphoglycerate mutase-like"/>
    <property type="match status" value="1"/>
</dbReference>
<dbReference type="RefSeq" id="WP_225429668.1">
    <property type="nucleotide sequence ID" value="NZ_BJYB01000019.1"/>
</dbReference>
<keyword evidence="4" id="KW-1185">Reference proteome</keyword>
<dbReference type="Proteomes" id="UP000051886">
    <property type="component" value="Unassembled WGS sequence"/>
</dbReference>
<evidence type="ECO:0000313" key="4">
    <source>
        <dbReference type="Proteomes" id="UP000051886"/>
    </source>
</evidence>
<dbReference type="EMBL" id="JQCN01000006">
    <property type="protein sequence ID" value="KRO01697.1"/>
    <property type="molecule type" value="Genomic_DNA"/>
</dbReference>
<reference evidence="3 4" key="1">
    <citation type="journal article" date="2015" name="Genome Announc.">
        <title>Expanding the biotechnology potential of lactobacilli through comparative genomics of 213 strains and associated genera.</title>
        <authorList>
            <person name="Sun Z."/>
            <person name="Harris H.M."/>
            <person name="McCann A."/>
            <person name="Guo C."/>
            <person name="Argimon S."/>
            <person name="Zhang W."/>
            <person name="Yang X."/>
            <person name="Jeffery I.B."/>
            <person name="Cooney J.C."/>
            <person name="Kagawa T.F."/>
            <person name="Liu W."/>
            <person name="Song Y."/>
            <person name="Salvetti E."/>
            <person name="Wrobel A."/>
            <person name="Rasinkangas P."/>
            <person name="Parkhill J."/>
            <person name="Rea M.C."/>
            <person name="O'Sullivan O."/>
            <person name="Ritari J."/>
            <person name="Douillard F.P."/>
            <person name="Paul Ross R."/>
            <person name="Yang R."/>
            <person name="Briner A.E."/>
            <person name="Felis G.E."/>
            <person name="de Vos W.M."/>
            <person name="Barrangou R."/>
            <person name="Klaenhammer T.R."/>
            <person name="Caufield P.W."/>
            <person name="Cui Y."/>
            <person name="Zhang H."/>
            <person name="O'Toole P.W."/>
        </authorList>
    </citation>
    <scope>NUCLEOTIDE SEQUENCE [LARGE SCALE GENOMIC DNA]</scope>
    <source>
        <strain evidence="3 4">NBRC 103219</strain>
    </source>
</reference>
<accession>A0A0R2LJA9</accession>
<proteinExistence type="predicted"/>
<sequence length="215" mass="24294">MILERKVLDMRFYFVRHGTTINNQNHTFNGGGVDPILTDAGQREAYRLGKTLATVNFDVCFSSPLKRAQKTAELVLQANTRTIPQIKILPTLTEMDLGKWDGVAIDDLKKDSQIENYFYAPDRFNGHLIQAETYQDVKKRAYKALQEICSQVAFNQNILVASHGLLLTTLLNSLCDVPLHDIRKDGLVPTSSVTIFESSDGQDFHLKKWAIKPLK</sequence>
<feature type="binding site" evidence="2">
    <location>
        <begin position="16"/>
        <end position="23"/>
    </location>
    <ligand>
        <name>substrate</name>
    </ligand>
</feature>
<dbReference type="CDD" id="cd07067">
    <property type="entry name" value="HP_PGM_like"/>
    <property type="match status" value="1"/>
</dbReference>
<dbReference type="PANTHER" id="PTHR48100">
    <property type="entry name" value="BROAD-SPECIFICITY PHOSPHATASE YOR283W-RELATED"/>
    <property type="match status" value="1"/>
</dbReference>
<dbReference type="PANTHER" id="PTHR48100:SF1">
    <property type="entry name" value="HISTIDINE PHOSPHATASE FAMILY PROTEIN-RELATED"/>
    <property type="match status" value="1"/>
</dbReference>
<organism evidence="3 4">
    <name type="scientific">Ligilactobacillus pobuzihii</name>
    <dbReference type="NCBI Taxonomy" id="449659"/>
    <lineage>
        <taxon>Bacteria</taxon>
        <taxon>Bacillati</taxon>
        <taxon>Bacillota</taxon>
        <taxon>Bacilli</taxon>
        <taxon>Lactobacillales</taxon>
        <taxon>Lactobacillaceae</taxon>
        <taxon>Ligilactobacillus</taxon>
    </lineage>
</organism>
<dbReference type="InterPro" id="IPR050275">
    <property type="entry name" value="PGM_Phosphatase"/>
</dbReference>
<dbReference type="AlphaFoldDB" id="A0A0R2LJA9"/>
<dbReference type="SMART" id="SM00855">
    <property type="entry name" value="PGAM"/>
    <property type="match status" value="1"/>
</dbReference>
<dbReference type="PATRIC" id="fig|449659.4.peg.2072"/>
<dbReference type="InterPro" id="IPR013078">
    <property type="entry name" value="His_Pase_superF_clade-1"/>
</dbReference>
<dbReference type="Pfam" id="PF00300">
    <property type="entry name" value="His_Phos_1"/>
    <property type="match status" value="1"/>
</dbReference>
<feature type="active site" description="Tele-phosphohistidine intermediate" evidence="1">
    <location>
        <position position="17"/>
    </location>
</feature>
<feature type="binding site" evidence="2">
    <location>
        <position position="67"/>
    </location>
    <ligand>
        <name>substrate</name>
    </ligand>
</feature>
<evidence type="ECO:0000256" key="2">
    <source>
        <dbReference type="PIRSR" id="PIRSR613078-2"/>
    </source>
</evidence>
<evidence type="ECO:0000256" key="1">
    <source>
        <dbReference type="PIRSR" id="PIRSR613078-1"/>
    </source>
</evidence>
<protein>
    <submittedName>
        <fullName evidence="3">Phosphoglycerate mutase</fullName>
    </submittedName>
</protein>
<evidence type="ECO:0000313" key="3">
    <source>
        <dbReference type="EMBL" id="KRO01697.1"/>
    </source>
</evidence>
<dbReference type="GO" id="GO:0005737">
    <property type="term" value="C:cytoplasm"/>
    <property type="evidence" value="ECO:0007669"/>
    <property type="project" value="TreeGrafter"/>
</dbReference>
<dbReference type="STRING" id="449659.IV66_GL002020"/>
<name>A0A0R2LJA9_9LACO</name>
<comment type="caution">
    <text evidence="3">The sequence shown here is derived from an EMBL/GenBank/DDBJ whole genome shotgun (WGS) entry which is preliminary data.</text>
</comment>